<dbReference type="PANTHER" id="PTHR31901">
    <property type="entry name" value="GH3 DOMAIN-CONTAINING PROTEIN"/>
    <property type="match status" value="1"/>
</dbReference>
<dbReference type="InterPro" id="IPR055377">
    <property type="entry name" value="GH3_M"/>
</dbReference>
<dbReference type="PATRIC" id="fig|55398.3.peg.4562"/>
<dbReference type="EMBL" id="LJRF01000186">
    <property type="protein sequence ID" value="KPY43538.1"/>
    <property type="molecule type" value="Genomic_DNA"/>
</dbReference>
<dbReference type="InterPro" id="IPR055378">
    <property type="entry name" value="GH3_C"/>
</dbReference>
<dbReference type="InterPro" id="IPR004993">
    <property type="entry name" value="GH3"/>
</dbReference>
<dbReference type="Proteomes" id="UP000050554">
    <property type="component" value="Unassembled WGS sequence"/>
</dbReference>
<evidence type="ECO:0000313" key="4">
    <source>
        <dbReference type="Proteomes" id="UP000050554"/>
    </source>
</evidence>
<comment type="caution">
    <text evidence="3">The sequence shown here is derived from an EMBL/GenBank/DDBJ whole genome shotgun (WGS) entry which is preliminary data.</text>
</comment>
<dbReference type="Pfam" id="PF23571">
    <property type="entry name" value="GH3_M"/>
    <property type="match status" value="1"/>
</dbReference>
<name>A0A0P9YH09_PSESI</name>
<dbReference type="GO" id="GO:0016881">
    <property type="term" value="F:acid-amino acid ligase activity"/>
    <property type="evidence" value="ECO:0007669"/>
    <property type="project" value="TreeGrafter"/>
</dbReference>
<feature type="domain" description="GH3 C-terminal" evidence="2">
    <location>
        <begin position="424"/>
        <end position="514"/>
    </location>
</feature>
<feature type="domain" description="GH3 middle" evidence="1">
    <location>
        <begin position="330"/>
        <end position="392"/>
    </location>
</feature>
<dbReference type="Pfam" id="PF03321">
    <property type="entry name" value="GH3"/>
    <property type="match status" value="1"/>
</dbReference>
<protein>
    <submittedName>
        <fullName evidence="3">Auxin-responsive GH3-related protein</fullName>
    </submittedName>
</protein>
<organism evidence="3 4">
    <name type="scientific">Pseudomonas syringae pv. ribicola</name>
    <dbReference type="NCBI Taxonomy" id="55398"/>
    <lineage>
        <taxon>Bacteria</taxon>
        <taxon>Pseudomonadati</taxon>
        <taxon>Pseudomonadota</taxon>
        <taxon>Gammaproteobacteria</taxon>
        <taxon>Pseudomonadales</taxon>
        <taxon>Pseudomonadaceae</taxon>
        <taxon>Pseudomonas</taxon>
    </lineage>
</organism>
<evidence type="ECO:0000259" key="1">
    <source>
        <dbReference type="Pfam" id="PF23571"/>
    </source>
</evidence>
<dbReference type="GO" id="GO:0005737">
    <property type="term" value="C:cytoplasm"/>
    <property type="evidence" value="ECO:0007669"/>
    <property type="project" value="TreeGrafter"/>
</dbReference>
<evidence type="ECO:0000313" key="3">
    <source>
        <dbReference type="EMBL" id="KPY43538.1"/>
    </source>
</evidence>
<sequence>MRPVDQSKHALWRSFSDGAQSTLDHWHAMFEEPELTQERILQRLLAANRDSAFGRAHEFASITDSTRFREQVAMQTYTQLAPWIQRAQRESGPILTREAPLFFERTSGSSAVPKHIPYTRSFLGELQGALTVWLADMHRQIPEIGDGSGYWSMSPPMQTQAIAENGIAIGSTSDLAYLEGSAIASLAGTLLMPDLVEDATRWRRQTLLALVAAEDLSFISVWSPTFLTSLLQPLFDIDSADNRHVFDWVETQLPAERQQALRHARATGLCTRLWPRLAAVSCWMDGPSHGYATRLASHFPQARWLPKGLLATEGVLSIPVGAGPGCPLAIGSHHLEFLDENGSSRGAHSLRMGETVQVLLTTGSGLYRYALGDRVRVVGHTGRTPRVEFIGRAANTCDLVGEKLDEPFVERVLQGCLDTADDACLVADAQASPASYTVLLASSATGEVNGLAEAIDRALQASFHYAQARKLGQLGPVCVRVVSGGAQRLAGLLQRASEIGGIRAGDVKPGRLISRLETARALLAMTEKDL</sequence>
<gene>
    <name evidence="3" type="ORF">ALO47_03644</name>
</gene>
<proteinExistence type="predicted"/>
<dbReference type="AlphaFoldDB" id="A0A0P9YH09"/>
<accession>A0A0P9YH09</accession>
<dbReference type="Pfam" id="PF23572">
    <property type="entry name" value="GH3_C"/>
    <property type="match status" value="1"/>
</dbReference>
<dbReference type="PANTHER" id="PTHR31901:SF9">
    <property type="entry name" value="GH3 DOMAIN-CONTAINING PROTEIN"/>
    <property type="match status" value="1"/>
</dbReference>
<dbReference type="RefSeq" id="WP_004885490.1">
    <property type="nucleotide sequence ID" value="NZ_LJRF01000186.1"/>
</dbReference>
<evidence type="ECO:0000259" key="2">
    <source>
        <dbReference type="Pfam" id="PF23572"/>
    </source>
</evidence>
<reference evidence="3 4" key="1">
    <citation type="submission" date="2015-09" db="EMBL/GenBank/DDBJ databases">
        <title>Genome announcement of multiple Pseudomonas syringae strains.</title>
        <authorList>
            <person name="Thakur S."/>
            <person name="Wang P.W."/>
            <person name="Gong Y."/>
            <person name="Weir B.S."/>
            <person name="Guttman D.S."/>
        </authorList>
    </citation>
    <scope>NUCLEOTIDE SEQUENCE [LARGE SCALE GENOMIC DNA]</scope>
    <source>
        <strain evidence="3 4">ICMP3882</strain>
    </source>
</reference>